<proteinExistence type="predicted"/>
<comment type="caution">
    <text evidence="1">The sequence shown here is derived from an EMBL/GenBank/DDBJ whole genome shotgun (WGS) entry which is preliminary data.</text>
</comment>
<gene>
    <name evidence="1" type="ORF">TSA66_13375</name>
</gene>
<organism evidence="1 2">
    <name type="scientific">Noviherbaspirillum autotrophicum</name>
    <dbReference type="NCBI Taxonomy" id="709839"/>
    <lineage>
        <taxon>Bacteria</taxon>
        <taxon>Pseudomonadati</taxon>
        <taxon>Pseudomonadota</taxon>
        <taxon>Betaproteobacteria</taxon>
        <taxon>Burkholderiales</taxon>
        <taxon>Oxalobacteraceae</taxon>
        <taxon>Noviherbaspirillum</taxon>
    </lineage>
</organism>
<evidence type="ECO:0008006" key="3">
    <source>
        <dbReference type="Google" id="ProtNLM"/>
    </source>
</evidence>
<sequence>MSKIRVGDTVAFRRDVAGKCASGEVAKYRGVVTGIAGEWLFIEETGGKTKVMPIVQMTRVGPNGALLELV</sequence>
<dbReference type="AlphaFoldDB" id="A0A0C1Y398"/>
<dbReference type="RefSeq" id="WP_040040390.1">
    <property type="nucleotide sequence ID" value="NZ_JWJG01000028.1"/>
</dbReference>
<dbReference type="EMBL" id="JWJG01000028">
    <property type="protein sequence ID" value="KIF81568.1"/>
    <property type="molecule type" value="Genomic_DNA"/>
</dbReference>
<dbReference type="OrthoDB" id="8778937at2"/>
<evidence type="ECO:0000313" key="1">
    <source>
        <dbReference type="EMBL" id="KIF81568.1"/>
    </source>
</evidence>
<evidence type="ECO:0000313" key="2">
    <source>
        <dbReference type="Proteomes" id="UP000031572"/>
    </source>
</evidence>
<dbReference type="Proteomes" id="UP000031572">
    <property type="component" value="Unassembled WGS sequence"/>
</dbReference>
<dbReference type="STRING" id="709839.TSA66_13375"/>
<reference evidence="1 2" key="1">
    <citation type="submission" date="2014-12" db="EMBL/GenBank/DDBJ databases">
        <title>Denitrispirillum autotrophicum gen. nov., sp. nov., Denitrifying, Facultatively Autotrophic Bacteria Isolated from Rice Paddy Soil.</title>
        <authorList>
            <person name="Ishii S."/>
            <person name="Ashida N."/>
            <person name="Ohno H."/>
            <person name="Otsuka S."/>
            <person name="Yokota A."/>
            <person name="Senoo K."/>
        </authorList>
    </citation>
    <scope>NUCLEOTIDE SEQUENCE [LARGE SCALE GENOMIC DNA]</scope>
    <source>
        <strain evidence="1 2">TSA66</strain>
    </source>
</reference>
<accession>A0A0C1Y398</accession>
<keyword evidence="2" id="KW-1185">Reference proteome</keyword>
<protein>
    <recommendedName>
        <fullName evidence="3">KOW domain-containing protein</fullName>
    </recommendedName>
</protein>
<name>A0A0C1Y398_9BURK</name>